<accession>A0A2N9AVV5</accession>
<name>A0A2N9AVV5_METEX</name>
<proteinExistence type="predicted"/>
<dbReference type="Proteomes" id="UP000233769">
    <property type="component" value="Chromosome tk0001"/>
</dbReference>
<dbReference type="EMBL" id="LT962688">
    <property type="protein sequence ID" value="SOR31475.1"/>
    <property type="molecule type" value="Genomic_DNA"/>
</dbReference>
<reference evidence="3" key="1">
    <citation type="submission" date="2017-10" db="EMBL/GenBank/DDBJ databases">
        <authorList>
            <person name="Regsiter A."/>
            <person name="William W."/>
        </authorList>
    </citation>
    <scope>NUCLEOTIDE SEQUENCE [LARGE SCALE GENOMIC DNA]</scope>
</reference>
<gene>
    <name evidence="2" type="ORF">TK0001_4890</name>
</gene>
<feature type="region of interest" description="Disordered" evidence="1">
    <location>
        <begin position="1"/>
        <end position="68"/>
    </location>
</feature>
<evidence type="ECO:0000313" key="3">
    <source>
        <dbReference type="Proteomes" id="UP000233769"/>
    </source>
</evidence>
<organism evidence="2 3">
    <name type="scientific">Methylorubrum extorquens</name>
    <name type="common">Methylobacterium dichloromethanicum</name>
    <name type="synonym">Methylobacterium extorquens</name>
    <dbReference type="NCBI Taxonomy" id="408"/>
    <lineage>
        <taxon>Bacteria</taxon>
        <taxon>Pseudomonadati</taxon>
        <taxon>Pseudomonadota</taxon>
        <taxon>Alphaproteobacteria</taxon>
        <taxon>Hyphomicrobiales</taxon>
        <taxon>Methylobacteriaceae</taxon>
        <taxon>Methylorubrum</taxon>
    </lineage>
</organism>
<feature type="compositionally biased region" description="Polar residues" evidence="1">
    <location>
        <begin position="50"/>
        <end position="68"/>
    </location>
</feature>
<dbReference type="AlphaFoldDB" id="A0A2N9AVV5"/>
<protein>
    <recommendedName>
        <fullName evidence="4">GIY-YIG domain-containing protein</fullName>
    </recommendedName>
</protein>
<evidence type="ECO:0008006" key="4">
    <source>
        <dbReference type="Google" id="ProtNLM"/>
    </source>
</evidence>
<evidence type="ECO:0000256" key="1">
    <source>
        <dbReference type="SAM" id="MobiDB-lite"/>
    </source>
</evidence>
<sequence>MRGNGLTRGTIEPETYRRHHGQCRDGTLYMGVSSKLPRRASAHRDRLSEDFTTGDSASCWSGTNHTRR</sequence>
<evidence type="ECO:0000313" key="2">
    <source>
        <dbReference type="EMBL" id="SOR31475.1"/>
    </source>
</evidence>